<feature type="transmembrane region" description="Helical" evidence="1">
    <location>
        <begin position="21"/>
        <end position="41"/>
    </location>
</feature>
<proteinExistence type="predicted"/>
<accession>A0A2M9BVC8</accession>
<gene>
    <name evidence="2" type="ORF">CLV54_1696</name>
</gene>
<name>A0A2M9BVC8_9MICO</name>
<keyword evidence="1" id="KW-0812">Transmembrane</keyword>
<dbReference type="InterPro" id="IPR021214">
    <property type="entry name" value="DUF2568"/>
</dbReference>
<organism evidence="2 3">
    <name type="scientific">Compostimonas suwonensis</name>
    <dbReference type="NCBI Taxonomy" id="1048394"/>
    <lineage>
        <taxon>Bacteria</taxon>
        <taxon>Bacillati</taxon>
        <taxon>Actinomycetota</taxon>
        <taxon>Actinomycetes</taxon>
        <taxon>Micrococcales</taxon>
        <taxon>Microbacteriaceae</taxon>
        <taxon>Compostimonas</taxon>
    </lineage>
</organism>
<dbReference type="OrthoDB" id="5076471at2"/>
<dbReference type="RefSeq" id="WP_100344530.1">
    <property type="nucleotide sequence ID" value="NZ_PGFB01000003.1"/>
</dbReference>
<feature type="transmembrane region" description="Helical" evidence="1">
    <location>
        <begin position="47"/>
        <end position="68"/>
    </location>
</feature>
<feature type="transmembrane region" description="Helical" evidence="1">
    <location>
        <begin position="104"/>
        <end position="121"/>
    </location>
</feature>
<sequence>MSRTKLDLVEQQQRQTPAIGAGAVLRFVLELFAFFSLGFWGFVAWPFAWNILAGIATPAFAILLWALFVSPKAVVHLDPFGRALVEIFVMGAAALSWWSIGQPIIALVFGVVAAVSGVLSGRKAYS</sequence>
<evidence type="ECO:0000256" key="1">
    <source>
        <dbReference type="SAM" id="Phobius"/>
    </source>
</evidence>
<evidence type="ECO:0000313" key="2">
    <source>
        <dbReference type="EMBL" id="PJJ61909.1"/>
    </source>
</evidence>
<dbReference type="Pfam" id="PF10823">
    <property type="entry name" value="DUF2568"/>
    <property type="match status" value="1"/>
</dbReference>
<reference evidence="2 3" key="1">
    <citation type="submission" date="2017-11" db="EMBL/GenBank/DDBJ databases">
        <title>Genomic Encyclopedia of Archaeal and Bacterial Type Strains, Phase II (KMG-II): From Individual Species to Whole Genera.</title>
        <authorList>
            <person name="Goeker M."/>
        </authorList>
    </citation>
    <scope>NUCLEOTIDE SEQUENCE [LARGE SCALE GENOMIC DNA]</scope>
    <source>
        <strain evidence="2 3">DSM 25625</strain>
    </source>
</reference>
<keyword evidence="1" id="KW-1133">Transmembrane helix</keyword>
<comment type="caution">
    <text evidence="2">The sequence shown here is derived from an EMBL/GenBank/DDBJ whole genome shotgun (WGS) entry which is preliminary data.</text>
</comment>
<evidence type="ECO:0000313" key="3">
    <source>
        <dbReference type="Proteomes" id="UP000230161"/>
    </source>
</evidence>
<dbReference type="AlphaFoldDB" id="A0A2M9BVC8"/>
<dbReference type="Proteomes" id="UP000230161">
    <property type="component" value="Unassembled WGS sequence"/>
</dbReference>
<feature type="transmembrane region" description="Helical" evidence="1">
    <location>
        <begin position="80"/>
        <end position="98"/>
    </location>
</feature>
<keyword evidence="3" id="KW-1185">Reference proteome</keyword>
<dbReference type="EMBL" id="PGFB01000003">
    <property type="protein sequence ID" value="PJJ61909.1"/>
    <property type="molecule type" value="Genomic_DNA"/>
</dbReference>
<protein>
    <submittedName>
        <fullName evidence="2">Uncharacterized protein DUF2568</fullName>
    </submittedName>
</protein>
<keyword evidence="1" id="KW-0472">Membrane</keyword>